<keyword evidence="1" id="KW-0732">Signal</keyword>
<feature type="signal peptide" evidence="1">
    <location>
        <begin position="1"/>
        <end position="24"/>
    </location>
</feature>
<gene>
    <name evidence="4" type="ORF">I41_54820</name>
</gene>
<dbReference type="Pfam" id="PF14339">
    <property type="entry name" value="DUF4394"/>
    <property type="match status" value="1"/>
</dbReference>
<evidence type="ECO:0000256" key="1">
    <source>
        <dbReference type="SAM" id="SignalP"/>
    </source>
</evidence>
<evidence type="ECO:0008006" key="6">
    <source>
        <dbReference type="Google" id="ProtNLM"/>
    </source>
</evidence>
<name>A0A517U6I4_9BACT</name>
<dbReference type="RefSeq" id="WP_145436042.1">
    <property type="nucleotide sequence ID" value="NZ_CP036339.1"/>
</dbReference>
<dbReference type="InterPro" id="IPR025507">
    <property type="entry name" value="DUF4394"/>
</dbReference>
<dbReference type="OrthoDB" id="531718at2"/>
<evidence type="ECO:0000313" key="5">
    <source>
        <dbReference type="Proteomes" id="UP000317909"/>
    </source>
</evidence>
<dbReference type="KEGG" id="llh:I41_54820"/>
<dbReference type="InterPro" id="IPR013424">
    <property type="entry name" value="Ice-binding_C"/>
</dbReference>
<evidence type="ECO:0000313" key="4">
    <source>
        <dbReference type="EMBL" id="QDT76232.1"/>
    </source>
</evidence>
<organism evidence="4 5">
    <name type="scientific">Lacipirellula limnantheis</name>
    <dbReference type="NCBI Taxonomy" id="2528024"/>
    <lineage>
        <taxon>Bacteria</taxon>
        <taxon>Pseudomonadati</taxon>
        <taxon>Planctomycetota</taxon>
        <taxon>Planctomycetia</taxon>
        <taxon>Pirellulales</taxon>
        <taxon>Lacipirellulaceae</taxon>
        <taxon>Lacipirellula</taxon>
    </lineage>
</organism>
<evidence type="ECO:0000259" key="3">
    <source>
        <dbReference type="Pfam" id="PF14339"/>
    </source>
</evidence>
<reference evidence="4 5" key="1">
    <citation type="submission" date="2019-02" db="EMBL/GenBank/DDBJ databases">
        <title>Deep-cultivation of Planctomycetes and their phenomic and genomic characterization uncovers novel biology.</title>
        <authorList>
            <person name="Wiegand S."/>
            <person name="Jogler M."/>
            <person name="Boedeker C."/>
            <person name="Pinto D."/>
            <person name="Vollmers J."/>
            <person name="Rivas-Marin E."/>
            <person name="Kohn T."/>
            <person name="Peeters S.H."/>
            <person name="Heuer A."/>
            <person name="Rast P."/>
            <person name="Oberbeckmann S."/>
            <person name="Bunk B."/>
            <person name="Jeske O."/>
            <person name="Meyerdierks A."/>
            <person name="Storesund J.E."/>
            <person name="Kallscheuer N."/>
            <person name="Luecker S."/>
            <person name="Lage O.M."/>
            <person name="Pohl T."/>
            <person name="Merkel B.J."/>
            <person name="Hornburger P."/>
            <person name="Mueller R.-W."/>
            <person name="Bruemmer F."/>
            <person name="Labrenz M."/>
            <person name="Spormann A.M."/>
            <person name="Op den Camp H."/>
            <person name="Overmann J."/>
            <person name="Amann R."/>
            <person name="Jetten M.S.M."/>
            <person name="Mascher T."/>
            <person name="Medema M.H."/>
            <person name="Devos D.P."/>
            <person name="Kaster A.-K."/>
            <person name="Ovreas L."/>
            <person name="Rohde M."/>
            <person name="Galperin M.Y."/>
            <person name="Jogler C."/>
        </authorList>
    </citation>
    <scope>NUCLEOTIDE SEQUENCE [LARGE SCALE GENOMIC DNA]</scope>
    <source>
        <strain evidence="4 5">I41</strain>
    </source>
</reference>
<accession>A0A517U6I4</accession>
<feature type="domain" description="DUF4394" evidence="3">
    <location>
        <begin position="39"/>
        <end position="264"/>
    </location>
</feature>
<sequence length="298" mass="30052" precursor="true">MSRLAARLCALTLFLAPSASPASAELIYGIAAVGNSTALLSWDSAAPGSILSGSFVAGLQSNETIVGIDFRPATGELYALGTSSRLYTLNTANGNATAVGAPFAPPLNGFNFGFDFNPTIDRIRVVAETNKNTVLNPITGAVQLSATDLAFGPADPNFGVDPNVVSSAYSNNFVGAATTQLYGIDTALDILVTQANNAGTLGTVGPLGINATAVSGFDISGTTGIAYAAMLPSGSSQSSLYSINLATGAATNLGQIDGGIIITAISVVPAIPEPGTLALAGMAIAAVPLVRRRQSLQR</sequence>
<feature type="domain" description="Ice-binding protein C-terminal" evidence="2">
    <location>
        <begin position="270"/>
        <end position="293"/>
    </location>
</feature>
<keyword evidence="5" id="KW-1185">Reference proteome</keyword>
<dbReference type="Proteomes" id="UP000317909">
    <property type="component" value="Chromosome"/>
</dbReference>
<dbReference type="EMBL" id="CP036339">
    <property type="protein sequence ID" value="QDT76232.1"/>
    <property type="molecule type" value="Genomic_DNA"/>
</dbReference>
<protein>
    <recommendedName>
        <fullName evidence="6">DUF4394 domain-containing protein</fullName>
    </recommendedName>
</protein>
<proteinExistence type="predicted"/>
<dbReference type="Pfam" id="PF07589">
    <property type="entry name" value="PEP-CTERM"/>
    <property type="match status" value="1"/>
</dbReference>
<feature type="chain" id="PRO_5021883926" description="DUF4394 domain-containing protein" evidence="1">
    <location>
        <begin position="25"/>
        <end position="298"/>
    </location>
</feature>
<evidence type="ECO:0000259" key="2">
    <source>
        <dbReference type="Pfam" id="PF07589"/>
    </source>
</evidence>
<dbReference type="AlphaFoldDB" id="A0A517U6I4"/>